<name>A0AAW7M8Y3_9MICO</name>
<keyword evidence="1" id="KW-1133">Transmembrane helix</keyword>
<evidence type="ECO:0000313" key="3">
    <source>
        <dbReference type="Proteomes" id="UP001172737"/>
    </source>
</evidence>
<dbReference type="AlphaFoldDB" id="A0AAW7M8Y3"/>
<evidence type="ECO:0000313" key="2">
    <source>
        <dbReference type="EMBL" id="MDN4488265.1"/>
    </source>
</evidence>
<keyword evidence="1" id="KW-0812">Transmembrane</keyword>
<reference evidence="2" key="1">
    <citation type="submission" date="2023-06" db="EMBL/GenBank/DDBJ databases">
        <title>Sysu t00039.</title>
        <authorList>
            <person name="Gao L."/>
            <person name="Fang B.-Z."/>
            <person name="Li W.-J."/>
        </authorList>
    </citation>
    <scope>NUCLEOTIDE SEQUENCE</scope>
    <source>
        <strain evidence="2">SYSU T00039</strain>
    </source>
</reference>
<sequence>GGVAVGAHLRAEGVAEGLVARAHRRRTRRTLASAAASVAVLALAGTVAVELLRPAPDPAGPVHRDDVPSIDRIVNPEAADLFQCGVEPVELPEQGVTIAEDADRDAHPDVEVALFERYVDASGADVEVRLPVDGSVTADPDAALVFATTVAWGEDGPPETWGVSTAGAVLGDDGTPVMIHDGVTVRGDLLPVVEQLRALEGGFDAYACGEAFAGEHTVLTVVQVWEGDPGTVVATYVNPGWGDDAVVAFADRPEEITLGTDDAARREQGALIQQVAQEGVPLTEAGGGYASPALTSAAQVNGTAACVRADAAPTLDSIRVMPTPFDSSSFETRLGPVLFDNSANRDDAIELVAPLVSWTGERADHPWVFHQYRSTLLIYDDDGALVAVFEGDGSVGIGEGPDAGTVAKVFQYDAGCAVPSEWPQEPGDYSAVYVADLLFLPGSRGEVATVDELGLAEPPDGWFLMPEFVIAPDDPLRKEELVVPPDRASPIIP</sequence>
<organism evidence="2 3">
    <name type="scientific">Demequina lignilytica</name>
    <dbReference type="NCBI Taxonomy" id="3051663"/>
    <lineage>
        <taxon>Bacteria</taxon>
        <taxon>Bacillati</taxon>
        <taxon>Actinomycetota</taxon>
        <taxon>Actinomycetes</taxon>
        <taxon>Micrococcales</taxon>
        <taxon>Demequinaceae</taxon>
        <taxon>Demequina</taxon>
    </lineage>
</organism>
<accession>A0AAW7M8Y3</accession>
<keyword evidence="1" id="KW-0472">Membrane</keyword>
<dbReference type="RefSeq" id="WP_301118629.1">
    <property type="nucleotide sequence ID" value="NZ_JAUHPX010000004.1"/>
</dbReference>
<comment type="caution">
    <text evidence="2">The sequence shown here is derived from an EMBL/GenBank/DDBJ whole genome shotgun (WGS) entry which is preliminary data.</text>
</comment>
<gene>
    <name evidence="2" type="ORF">QQX10_08805</name>
</gene>
<feature type="transmembrane region" description="Helical" evidence="1">
    <location>
        <begin position="31"/>
        <end position="52"/>
    </location>
</feature>
<feature type="non-terminal residue" evidence="2">
    <location>
        <position position="1"/>
    </location>
</feature>
<dbReference type="Proteomes" id="UP001172737">
    <property type="component" value="Unassembled WGS sequence"/>
</dbReference>
<keyword evidence="3" id="KW-1185">Reference proteome</keyword>
<protein>
    <submittedName>
        <fullName evidence="2">Uncharacterized protein</fullName>
    </submittedName>
</protein>
<evidence type="ECO:0000256" key="1">
    <source>
        <dbReference type="SAM" id="Phobius"/>
    </source>
</evidence>
<proteinExistence type="predicted"/>
<dbReference type="EMBL" id="JAUHPX010000004">
    <property type="protein sequence ID" value="MDN4488265.1"/>
    <property type="molecule type" value="Genomic_DNA"/>
</dbReference>